<keyword evidence="1" id="KW-1185">Reference proteome</keyword>
<sequence>MKKLLKFRFLYTLCNSRTSINAEMLDIHHKPHRTTHSIQLSLEMFIIGQLIGIWVHSTKSKMYFLSQELCNTYLSHE</sequence>
<evidence type="ECO:0000313" key="2">
    <source>
        <dbReference type="WBParaSite" id="ACRNAN_scaffold12582.g27719.t1"/>
    </source>
</evidence>
<protein>
    <submittedName>
        <fullName evidence="2">Ovule protein</fullName>
    </submittedName>
</protein>
<proteinExistence type="predicted"/>
<evidence type="ECO:0000313" key="1">
    <source>
        <dbReference type="Proteomes" id="UP000887540"/>
    </source>
</evidence>
<accession>A0A914CPK8</accession>
<organism evidence="1 2">
    <name type="scientific">Acrobeloides nanus</name>
    <dbReference type="NCBI Taxonomy" id="290746"/>
    <lineage>
        <taxon>Eukaryota</taxon>
        <taxon>Metazoa</taxon>
        <taxon>Ecdysozoa</taxon>
        <taxon>Nematoda</taxon>
        <taxon>Chromadorea</taxon>
        <taxon>Rhabditida</taxon>
        <taxon>Tylenchina</taxon>
        <taxon>Cephalobomorpha</taxon>
        <taxon>Cephaloboidea</taxon>
        <taxon>Cephalobidae</taxon>
        <taxon>Acrobeloides</taxon>
    </lineage>
</organism>
<name>A0A914CPK8_9BILA</name>
<dbReference type="WBParaSite" id="ACRNAN_scaffold12582.g27719.t1">
    <property type="protein sequence ID" value="ACRNAN_scaffold12582.g27719.t1"/>
    <property type="gene ID" value="ACRNAN_scaffold12582.g27719"/>
</dbReference>
<dbReference type="Proteomes" id="UP000887540">
    <property type="component" value="Unplaced"/>
</dbReference>
<reference evidence="2" key="1">
    <citation type="submission" date="2022-11" db="UniProtKB">
        <authorList>
            <consortium name="WormBaseParasite"/>
        </authorList>
    </citation>
    <scope>IDENTIFICATION</scope>
</reference>
<dbReference type="AlphaFoldDB" id="A0A914CPK8"/>